<dbReference type="InterPro" id="IPR051694">
    <property type="entry name" value="Immunoregulatory_rcpt-like"/>
</dbReference>
<evidence type="ECO:0008006" key="10">
    <source>
        <dbReference type="Google" id="ProtNLM"/>
    </source>
</evidence>
<gene>
    <name evidence="8" type="ORF">BT96DRAFT_1017864</name>
</gene>
<evidence type="ECO:0000256" key="1">
    <source>
        <dbReference type="ARBA" id="ARBA00004167"/>
    </source>
</evidence>
<keyword evidence="7" id="KW-0732">Signal</keyword>
<evidence type="ECO:0000313" key="8">
    <source>
        <dbReference type="EMBL" id="KAE9402050.1"/>
    </source>
</evidence>
<sequence>MRGQTFSSLFLPGAFLFLVLFSNVVVVLSTAAVNRSIDDSLGDSVTGQRPIFLPSTAGVWADQTQCSVVAAPCGLLPPITSAFDGTYTAATYNPGLDNMSITFDFTGTAVYIFFILANNPADGITATTAANFTIDGALSGTFSHSPDSSAPDFQFNQSSLAFSKTGMKNATHQMIISTSGLSENVWVNFDYALYTFQEGVAITSSGSHSSTASRSSTSSTPSPSSSSSPEAGAGASSSSSHTGAIAGGVIAGLVAIGALIVAIFFCRRRQRRMHQLSSGDHEASTNNSGIPREINPFMLPAEQRPAPAPIETARTSRPSDAETSQNQSHYAESSVGAMSSNEDHSPQYQSRSVISTLPSGRIVMSAGTSRDYLPATVLSAAYPSSGILDSRAHFLSGTSTSTSTDANPPVPLLAPAPNTKAELRHRRQQELERQMRVINEEIEDLRNEAAERAEGDYYYYYHFFCYFSITDFPSYGNLDVVQMKEQIRAMSEQIAFLQSHQNSAWAQGLSDEPPPGYSPNPVEVNAVH</sequence>
<dbReference type="EMBL" id="ML769439">
    <property type="protein sequence ID" value="KAE9402050.1"/>
    <property type="molecule type" value="Genomic_DNA"/>
</dbReference>
<evidence type="ECO:0000256" key="4">
    <source>
        <dbReference type="ARBA" id="ARBA00023136"/>
    </source>
</evidence>
<feature type="compositionally biased region" description="Polar residues" evidence="5">
    <location>
        <begin position="313"/>
        <end position="351"/>
    </location>
</feature>
<evidence type="ECO:0000256" key="7">
    <source>
        <dbReference type="SAM" id="SignalP"/>
    </source>
</evidence>
<dbReference type="PANTHER" id="PTHR15549">
    <property type="entry name" value="PAIRED IMMUNOGLOBULIN-LIKE TYPE 2 RECEPTOR"/>
    <property type="match status" value="1"/>
</dbReference>
<name>A0A6A4HWF0_9AGAR</name>
<evidence type="ECO:0000313" key="9">
    <source>
        <dbReference type="Proteomes" id="UP000799118"/>
    </source>
</evidence>
<accession>A0A6A4HWF0</accession>
<evidence type="ECO:0000256" key="5">
    <source>
        <dbReference type="SAM" id="MobiDB-lite"/>
    </source>
</evidence>
<dbReference type="OrthoDB" id="2758521at2759"/>
<keyword evidence="3 6" id="KW-1133">Transmembrane helix</keyword>
<dbReference type="GO" id="GO:0016020">
    <property type="term" value="C:membrane"/>
    <property type="evidence" value="ECO:0007669"/>
    <property type="project" value="UniProtKB-SubCell"/>
</dbReference>
<reference evidence="8" key="1">
    <citation type="journal article" date="2019" name="Environ. Microbiol.">
        <title>Fungal ecological strategies reflected in gene transcription - a case study of two litter decomposers.</title>
        <authorList>
            <person name="Barbi F."/>
            <person name="Kohler A."/>
            <person name="Barry K."/>
            <person name="Baskaran P."/>
            <person name="Daum C."/>
            <person name="Fauchery L."/>
            <person name="Ihrmark K."/>
            <person name="Kuo A."/>
            <person name="LaButti K."/>
            <person name="Lipzen A."/>
            <person name="Morin E."/>
            <person name="Grigoriev I.V."/>
            <person name="Henrissat B."/>
            <person name="Lindahl B."/>
            <person name="Martin F."/>
        </authorList>
    </citation>
    <scope>NUCLEOTIDE SEQUENCE</scope>
    <source>
        <strain evidence="8">JB14</strain>
    </source>
</reference>
<dbReference type="CDD" id="cd12087">
    <property type="entry name" value="TM_EGFR-like"/>
    <property type="match status" value="1"/>
</dbReference>
<keyword evidence="4 6" id="KW-0472">Membrane</keyword>
<dbReference type="AlphaFoldDB" id="A0A6A4HWF0"/>
<keyword evidence="2 6" id="KW-0812">Transmembrane</keyword>
<dbReference type="PANTHER" id="PTHR15549:SF26">
    <property type="entry name" value="AXIAL BUDDING PATTERN PROTEIN 2-RELATED"/>
    <property type="match status" value="1"/>
</dbReference>
<proteinExistence type="predicted"/>
<feature type="region of interest" description="Disordered" evidence="5">
    <location>
        <begin position="505"/>
        <end position="528"/>
    </location>
</feature>
<evidence type="ECO:0000256" key="2">
    <source>
        <dbReference type="ARBA" id="ARBA00022692"/>
    </source>
</evidence>
<keyword evidence="9" id="KW-1185">Reference proteome</keyword>
<dbReference type="Proteomes" id="UP000799118">
    <property type="component" value="Unassembled WGS sequence"/>
</dbReference>
<feature type="transmembrane region" description="Helical" evidence="6">
    <location>
        <begin position="244"/>
        <end position="266"/>
    </location>
</feature>
<feature type="region of interest" description="Disordered" evidence="5">
    <location>
        <begin position="309"/>
        <end position="351"/>
    </location>
</feature>
<organism evidence="8 9">
    <name type="scientific">Gymnopus androsaceus JB14</name>
    <dbReference type="NCBI Taxonomy" id="1447944"/>
    <lineage>
        <taxon>Eukaryota</taxon>
        <taxon>Fungi</taxon>
        <taxon>Dikarya</taxon>
        <taxon>Basidiomycota</taxon>
        <taxon>Agaricomycotina</taxon>
        <taxon>Agaricomycetes</taxon>
        <taxon>Agaricomycetidae</taxon>
        <taxon>Agaricales</taxon>
        <taxon>Marasmiineae</taxon>
        <taxon>Omphalotaceae</taxon>
        <taxon>Gymnopus</taxon>
    </lineage>
</organism>
<comment type="subcellular location">
    <subcellularLocation>
        <location evidence="1">Membrane</location>
        <topology evidence="1">Single-pass membrane protein</topology>
    </subcellularLocation>
</comment>
<feature type="region of interest" description="Disordered" evidence="5">
    <location>
        <begin position="205"/>
        <end position="241"/>
    </location>
</feature>
<dbReference type="GO" id="GO:0071944">
    <property type="term" value="C:cell periphery"/>
    <property type="evidence" value="ECO:0007669"/>
    <property type="project" value="UniProtKB-ARBA"/>
</dbReference>
<protein>
    <recommendedName>
        <fullName evidence="10">Mid2 domain-containing protein</fullName>
    </recommendedName>
</protein>
<evidence type="ECO:0000256" key="6">
    <source>
        <dbReference type="SAM" id="Phobius"/>
    </source>
</evidence>
<feature type="region of interest" description="Disordered" evidence="5">
    <location>
        <begin position="275"/>
        <end position="294"/>
    </location>
</feature>
<feature type="chain" id="PRO_5025682836" description="Mid2 domain-containing protein" evidence="7">
    <location>
        <begin position="30"/>
        <end position="528"/>
    </location>
</feature>
<evidence type="ECO:0000256" key="3">
    <source>
        <dbReference type="ARBA" id="ARBA00022989"/>
    </source>
</evidence>
<feature type="signal peptide" evidence="7">
    <location>
        <begin position="1"/>
        <end position="29"/>
    </location>
</feature>
<dbReference type="Gene3D" id="2.60.120.260">
    <property type="entry name" value="Galactose-binding domain-like"/>
    <property type="match status" value="1"/>
</dbReference>